<feature type="compositionally biased region" description="Low complexity" evidence="1">
    <location>
        <begin position="185"/>
        <end position="199"/>
    </location>
</feature>
<feature type="compositionally biased region" description="Polar residues" evidence="1">
    <location>
        <begin position="433"/>
        <end position="450"/>
    </location>
</feature>
<dbReference type="EMBL" id="BAABUJ010000009">
    <property type="protein sequence ID" value="GAA5798119.1"/>
    <property type="molecule type" value="Genomic_DNA"/>
</dbReference>
<feature type="region of interest" description="Disordered" evidence="1">
    <location>
        <begin position="375"/>
        <end position="693"/>
    </location>
</feature>
<feature type="compositionally biased region" description="Basic residues" evidence="1">
    <location>
        <begin position="536"/>
        <end position="547"/>
    </location>
</feature>
<gene>
    <name evidence="2" type="ORF">HPULCUR_003519</name>
</gene>
<evidence type="ECO:0000313" key="2">
    <source>
        <dbReference type="EMBL" id="GAA5798119.1"/>
    </source>
</evidence>
<feature type="compositionally biased region" description="Acidic residues" evidence="1">
    <location>
        <begin position="512"/>
        <end position="527"/>
    </location>
</feature>
<feature type="region of interest" description="Disordered" evidence="1">
    <location>
        <begin position="739"/>
        <end position="791"/>
    </location>
</feature>
<feature type="region of interest" description="Disordered" evidence="1">
    <location>
        <begin position="177"/>
        <end position="251"/>
    </location>
</feature>
<reference evidence="2 3" key="1">
    <citation type="submission" date="2024-04" db="EMBL/GenBank/DDBJ databases">
        <title>genome sequences of Mucor flavus KT1a and Helicostylum pulchrum KT1b strains isolation_sourced from the surface of a dry-aged beef.</title>
        <authorList>
            <person name="Toyotome T."/>
            <person name="Hosono M."/>
            <person name="Torimaru M."/>
            <person name="Fukuda K."/>
            <person name="Mikami N."/>
        </authorList>
    </citation>
    <scope>NUCLEOTIDE SEQUENCE [LARGE SCALE GENOMIC DNA]</scope>
    <source>
        <strain evidence="2 3">KT1b</strain>
    </source>
</reference>
<feature type="compositionally biased region" description="Low complexity" evidence="1">
    <location>
        <begin position="640"/>
        <end position="660"/>
    </location>
</feature>
<feature type="compositionally biased region" description="Low complexity" evidence="1">
    <location>
        <begin position="739"/>
        <end position="769"/>
    </location>
</feature>
<comment type="caution">
    <text evidence="2">The sequence shown here is derived from an EMBL/GenBank/DDBJ whole genome shotgun (WGS) entry which is preliminary data.</text>
</comment>
<proteinExistence type="predicted"/>
<evidence type="ECO:0000256" key="1">
    <source>
        <dbReference type="SAM" id="MobiDB-lite"/>
    </source>
</evidence>
<keyword evidence="3" id="KW-1185">Reference proteome</keyword>
<dbReference type="Proteomes" id="UP001476247">
    <property type="component" value="Unassembled WGS sequence"/>
</dbReference>
<protein>
    <submittedName>
        <fullName evidence="2">Uncharacterized protein</fullName>
    </submittedName>
</protein>
<feature type="compositionally biased region" description="Polar residues" evidence="1">
    <location>
        <begin position="774"/>
        <end position="791"/>
    </location>
</feature>
<feature type="region of interest" description="Disordered" evidence="1">
    <location>
        <begin position="105"/>
        <end position="128"/>
    </location>
</feature>
<accession>A0ABP9XTL8</accession>
<feature type="compositionally biased region" description="Polar residues" evidence="1">
    <location>
        <begin position="568"/>
        <end position="583"/>
    </location>
</feature>
<feature type="compositionally biased region" description="Polar residues" evidence="1">
    <location>
        <begin position="603"/>
        <end position="614"/>
    </location>
</feature>
<feature type="compositionally biased region" description="Low complexity" evidence="1">
    <location>
        <begin position="451"/>
        <end position="470"/>
    </location>
</feature>
<evidence type="ECO:0000313" key="3">
    <source>
        <dbReference type="Proteomes" id="UP001476247"/>
    </source>
</evidence>
<feature type="compositionally biased region" description="Acidic residues" evidence="1">
    <location>
        <begin position="477"/>
        <end position="487"/>
    </location>
</feature>
<feature type="compositionally biased region" description="Low complexity" evidence="1">
    <location>
        <begin position="683"/>
        <end position="693"/>
    </location>
</feature>
<feature type="compositionally biased region" description="Polar residues" evidence="1">
    <location>
        <begin position="408"/>
        <end position="420"/>
    </location>
</feature>
<name>A0ABP9XTL8_9FUNG</name>
<sequence>MGLLKLKSIYKKKSKKEVHTPALPSKPEPLSLELNLHSSIDTPVTSPLSSDINNTVPAGSGSLFDDIFAELGTTKPTKPKETVLDNDFSLALALSQQLEIDQDSTTRMTGPTKIGNKPPPKIEKKANDVKPPTFLLGGDSIYSNYLRGLSALDTSEPPSSSSLSTSMFDSILNKSTTTATSGFISPPVTSPTTTTTTPSNHVTQVVLDSDISDSDDSKLSDDSDEESNMQRSRQRMTKGVRPIMERRTQDNRVLVQRRVDNWSNRVDPEQNTAELNESMIERMKDRHRNQVKMAALRNQQQYQDEYNYPQHMVPQSYVPPAMMALPPNGVLQHPGLLMDPVQMYYPPPVAAPPLNNNDENIHQMQPQPIKPSVPVPAAFLPNPTHASLAIPHPPKEEEEEEEVAVVENQQRQSLKPTPQRKSYFGPQPPINPSMPQSNNQSRISGSTTNISSARLSSTSSSASGGKHNSSTATLERIEDEEEEEEERLADSPVPMDTPSPVLEERRIFDDTVAAEEADAENSGDEDERGSAASASPRRKRSSRKLRQSQHEAVAAETTTTPPPATVEDSSYTNHTVRASRSTPNFKKGKKKSTSRNSSRRNSQDMTGSTPSESVTPPPLPHNSPYISYQAEENLYHVPRSSSQHQLHQQQLQYHQNQQHRQSLRHMKSEPELPRRTPSANSHQAQQQKLYQQQQQLNMEWERMQSYQREQLLKQQHQQQPPFVPMYPMYYKSHGVIDKQYAQPPYTQPPYTQQQYTQPQYTQPPYDPYQGPAYNVSSHSKNKPNYYQQSSR</sequence>
<organism evidence="2 3">
    <name type="scientific">Helicostylum pulchrum</name>
    <dbReference type="NCBI Taxonomy" id="562976"/>
    <lineage>
        <taxon>Eukaryota</taxon>
        <taxon>Fungi</taxon>
        <taxon>Fungi incertae sedis</taxon>
        <taxon>Mucoromycota</taxon>
        <taxon>Mucoromycotina</taxon>
        <taxon>Mucoromycetes</taxon>
        <taxon>Mucorales</taxon>
        <taxon>Mucorineae</taxon>
        <taxon>Mucoraceae</taxon>
        <taxon>Helicostylum</taxon>
    </lineage>
</organism>